<feature type="signal peptide" evidence="2">
    <location>
        <begin position="1"/>
        <end position="25"/>
    </location>
</feature>
<evidence type="ECO:0000256" key="1">
    <source>
        <dbReference type="ARBA" id="ARBA00022729"/>
    </source>
</evidence>
<gene>
    <name evidence="3" type="ORF">ACFSE6_11125</name>
</gene>
<name>A0ABW4L6V4_9MICO</name>
<dbReference type="EMBL" id="JBHUEE010000005">
    <property type="protein sequence ID" value="MFD1718390.1"/>
    <property type="molecule type" value="Genomic_DNA"/>
</dbReference>
<dbReference type="PROSITE" id="PS51257">
    <property type="entry name" value="PROKAR_LIPOPROTEIN"/>
    <property type="match status" value="1"/>
</dbReference>
<sequence>MFDGRSNTRRVAVATLTAAALVALSACSEGVVDSGGGGGGDGDSPEVTLTLVTAAVESTPNAAVQDWFLDELEERSDGRIAVERTEAYSLCDAPEIAECVRDGRAQIGVTIPDYTPEVFPSTSVVSIPFLGQNWQAIMHSLHDLHVNNADAQAQMESNGLHHVATWPVGRLLIGSNEPVSGPDDLSGLSMRVSGPLMQQLFENKGVNIQAIPAAEAYEAVERGIVDSMAAGMDFPVDYQLREVLSHWTDPGIGQYSSFGMWMQLDAYESMPEDLQQVVDEVAAELSSGVGAQEFNETAAQQCPPMMEAENVEELSAWDESVTASWEDETGDTLQDAWVDLATEQGLENAQGVLDDYLAGLEEHAVDVDDATLACIDEFQNS</sequence>
<organism evidence="3 4">
    <name type="scientific">Georgenia deserti</name>
    <dbReference type="NCBI Taxonomy" id="2093781"/>
    <lineage>
        <taxon>Bacteria</taxon>
        <taxon>Bacillati</taxon>
        <taxon>Actinomycetota</taxon>
        <taxon>Actinomycetes</taxon>
        <taxon>Micrococcales</taxon>
        <taxon>Bogoriellaceae</taxon>
        <taxon>Georgenia</taxon>
    </lineage>
</organism>
<dbReference type="Pfam" id="PF03480">
    <property type="entry name" value="DctP"/>
    <property type="match status" value="1"/>
</dbReference>
<comment type="caution">
    <text evidence="3">The sequence shown here is derived from an EMBL/GenBank/DDBJ whole genome shotgun (WGS) entry which is preliminary data.</text>
</comment>
<dbReference type="PANTHER" id="PTHR33376">
    <property type="match status" value="1"/>
</dbReference>
<keyword evidence="1 2" id="KW-0732">Signal</keyword>
<keyword evidence="4" id="KW-1185">Reference proteome</keyword>
<feature type="chain" id="PRO_5046912384" evidence="2">
    <location>
        <begin position="26"/>
        <end position="381"/>
    </location>
</feature>
<dbReference type="Gene3D" id="3.40.190.170">
    <property type="entry name" value="Bacterial extracellular solute-binding protein, family 7"/>
    <property type="match status" value="1"/>
</dbReference>
<evidence type="ECO:0000313" key="3">
    <source>
        <dbReference type="EMBL" id="MFD1718390.1"/>
    </source>
</evidence>
<dbReference type="InterPro" id="IPR018389">
    <property type="entry name" value="DctP_fam"/>
</dbReference>
<evidence type="ECO:0000313" key="4">
    <source>
        <dbReference type="Proteomes" id="UP001597277"/>
    </source>
</evidence>
<proteinExistence type="predicted"/>
<dbReference type="NCBIfam" id="NF037995">
    <property type="entry name" value="TRAP_S1"/>
    <property type="match status" value="1"/>
</dbReference>
<protein>
    <submittedName>
        <fullName evidence="3">TRAP transporter substrate-binding protein</fullName>
    </submittedName>
</protein>
<accession>A0ABW4L6V4</accession>
<evidence type="ECO:0000256" key="2">
    <source>
        <dbReference type="SAM" id="SignalP"/>
    </source>
</evidence>
<dbReference type="InterPro" id="IPR038404">
    <property type="entry name" value="TRAP_DctP_sf"/>
</dbReference>
<dbReference type="PANTHER" id="PTHR33376:SF5">
    <property type="entry name" value="EXTRACYTOPLASMIC SOLUTE RECEPTOR PROTEIN"/>
    <property type="match status" value="1"/>
</dbReference>
<dbReference type="Proteomes" id="UP001597277">
    <property type="component" value="Unassembled WGS sequence"/>
</dbReference>
<dbReference type="RefSeq" id="WP_388006586.1">
    <property type="nucleotide sequence ID" value="NZ_JBHUEE010000005.1"/>
</dbReference>
<reference evidence="4" key="1">
    <citation type="journal article" date="2019" name="Int. J. Syst. Evol. Microbiol.">
        <title>The Global Catalogue of Microorganisms (GCM) 10K type strain sequencing project: providing services to taxonomists for standard genome sequencing and annotation.</title>
        <authorList>
            <consortium name="The Broad Institute Genomics Platform"/>
            <consortium name="The Broad Institute Genome Sequencing Center for Infectious Disease"/>
            <person name="Wu L."/>
            <person name="Ma J."/>
        </authorList>
    </citation>
    <scope>NUCLEOTIDE SEQUENCE [LARGE SCALE GENOMIC DNA]</scope>
    <source>
        <strain evidence="4">JCM 17130</strain>
    </source>
</reference>